<feature type="domain" description="WCX" evidence="2">
    <location>
        <begin position="247"/>
        <end position="318"/>
    </location>
</feature>
<evidence type="ECO:0000313" key="4">
    <source>
        <dbReference type="Proteomes" id="UP000294853"/>
    </source>
</evidence>
<evidence type="ECO:0000259" key="2">
    <source>
        <dbReference type="Pfam" id="PF25583"/>
    </source>
</evidence>
<organism evidence="3 4">
    <name type="scientific">Nocardioides seonyuensis</name>
    <dbReference type="NCBI Taxonomy" id="2518371"/>
    <lineage>
        <taxon>Bacteria</taxon>
        <taxon>Bacillati</taxon>
        <taxon>Actinomycetota</taxon>
        <taxon>Actinomycetes</taxon>
        <taxon>Propionibacteriales</taxon>
        <taxon>Nocardioidaceae</taxon>
        <taxon>Nocardioides</taxon>
    </lineage>
</organism>
<dbReference type="AlphaFoldDB" id="A0A4P7IIB3"/>
<keyword evidence="4" id="KW-1185">Reference proteome</keyword>
<dbReference type="Pfam" id="PF13280">
    <property type="entry name" value="WYL"/>
    <property type="match status" value="1"/>
</dbReference>
<proteinExistence type="predicted"/>
<dbReference type="PANTHER" id="PTHR34580">
    <property type="match status" value="1"/>
</dbReference>
<dbReference type="RefSeq" id="WP_135269063.1">
    <property type="nucleotide sequence ID" value="NZ_CP038436.1"/>
</dbReference>
<dbReference type="InterPro" id="IPR026881">
    <property type="entry name" value="WYL_dom"/>
</dbReference>
<protein>
    <submittedName>
        <fullName evidence="3">WYL domain-containing protein</fullName>
    </submittedName>
</protein>
<name>A0A4P7IIB3_9ACTN</name>
<dbReference type="PROSITE" id="PS52050">
    <property type="entry name" value="WYL"/>
    <property type="match status" value="1"/>
</dbReference>
<dbReference type="OrthoDB" id="3268930at2"/>
<reference evidence="3 4" key="1">
    <citation type="submission" date="2019-03" db="EMBL/GenBank/DDBJ databases">
        <title>Three New Species of Nocardioides, Nocardioides euryhalodurans sp. nov., Nocardioides seonyuensis sp. nov. and Nocardioides eburneoflavus sp. nov. Iolated from Soil.</title>
        <authorList>
            <person name="Roh S.G."/>
            <person name="Lee C."/>
            <person name="Kim M.-K."/>
            <person name="Kim S.B."/>
        </authorList>
    </citation>
    <scope>NUCLEOTIDE SEQUENCE [LARGE SCALE GENOMIC DNA]</scope>
    <source>
        <strain evidence="3 4">MMS17-SY207-3</strain>
    </source>
</reference>
<gene>
    <name evidence="3" type="ORF">EXE58_17655</name>
</gene>
<evidence type="ECO:0000313" key="3">
    <source>
        <dbReference type="EMBL" id="QBX57078.1"/>
    </source>
</evidence>
<sequence length="322" mass="35865">MAQPRAERLMNLHIMLLGARRFATKDAIRRACYPDHPYTEAGNEAFERAFERDKDSLRALGAYIEVGSSDPLFDDEVGYRIPTEQTSLPELRFEADEAAALGIAAQVWEQATLARATTRALAKLKADGVDIDPSRLDVLAPAIRADEPAFEPLWDAIEKRRLVTFDYQRTTEAAPTRRRLQPWGMVRSSGRWYVVGHDLDRGEERVFRLTRIQGAVRASGRPGAYVVPPGTDVRAVAARLAPASPSLRAELLVRRGTAVELRRRAETVGSHDDEWDRLVVEASEHSLADEVLGHGDNVVVLSPESLRERVLSRLRALLGETA</sequence>
<dbReference type="PANTHER" id="PTHR34580:SF3">
    <property type="entry name" value="PROTEIN PAFB"/>
    <property type="match status" value="1"/>
</dbReference>
<dbReference type="InterPro" id="IPR057727">
    <property type="entry name" value="WCX_dom"/>
</dbReference>
<dbReference type="KEGG" id="nsn:EXE58_17655"/>
<evidence type="ECO:0000259" key="1">
    <source>
        <dbReference type="Pfam" id="PF13280"/>
    </source>
</evidence>
<accession>A0A4P7IIB3</accession>
<dbReference type="EMBL" id="CP038436">
    <property type="protein sequence ID" value="QBX57078.1"/>
    <property type="molecule type" value="Genomic_DNA"/>
</dbReference>
<dbReference type="Proteomes" id="UP000294853">
    <property type="component" value="Chromosome"/>
</dbReference>
<feature type="domain" description="WYL" evidence="1">
    <location>
        <begin position="149"/>
        <end position="215"/>
    </location>
</feature>
<dbReference type="Pfam" id="PF25583">
    <property type="entry name" value="WCX"/>
    <property type="match status" value="1"/>
</dbReference>
<dbReference type="InterPro" id="IPR051534">
    <property type="entry name" value="CBASS_pafABC_assoc_protein"/>
</dbReference>